<dbReference type="EMBL" id="AB171837">
    <property type="protein sequence ID" value="BAE88900.1"/>
    <property type="molecule type" value="mRNA"/>
</dbReference>
<organism evidence="2">
    <name type="scientific">Macaca fascicularis</name>
    <name type="common">Crab-eating macaque</name>
    <name type="synonym">Cynomolgus monkey</name>
    <dbReference type="NCBI Taxonomy" id="9541"/>
    <lineage>
        <taxon>Eukaryota</taxon>
        <taxon>Metazoa</taxon>
        <taxon>Chordata</taxon>
        <taxon>Craniata</taxon>
        <taxon>Vertebrata</taxon>
        <taxon>Euteleostomi</taxon>
        <taxon>Mammalia</taxon>
        <taxon>Eutheria</taxon>
        <taxon>Euarchontoglires</taxon>
        <taxon>Primates</taxon>
        <taxon>Haplorrhini</taxon>
        <taxon>Catarrhini</taxon>
        <taxon>Cercopithecidae</taxon>
        <taxon>Cercopithecinae</taxon>
        <taxon>Macaca</taxon>
    </lineage>
</organism>
<proteinExistence type="evidence at transcript level"/>
<name>I7GM42_MACFA</name>
<evidence type="ECO:0000256" key="1">
    <source>
        <dbReference type="SAM" id="MobiDB-lite"/>
    </source>
</evidence>
<protein>
    <submittedName>
        <fullName evidence="2">Macaca fascicularis brain cDNA clone: QtrA-18450, similar to human zinc finger DAZ interacting protein 3 (DZIP3), mRNA, RefSeq: NM_014648.2</fullName>
    </submittedName>
</protein>
<evidence type="ECO:0000313" key="2">
    <source>
        <dbReference type="EMBL" id="BAE88900.1"/>
    </source>
</evidence>
<reference evidence="2" key="1">
    <citation type="journal article" date="2007" name="PLoS Biol.">
        <title>Rate of evolution in brain-expressed genes in humans and other primates.</title>
        <authorList>
            <person name="Wang H.-Y."/>
            <person name="Chien H.-C."/>
            <person name="Osada N."/>
            <person name="Hashimoto K."/>
            <person name="Sugano S."/>
            <person name="Gojobori T."/>
            <person name="Chou C.-K."/>
            <person name="Tsai S.-F."/>
            <person name="Wu C.-I."/>
            <person name="Shen C.-K.J."/>
        </authorList>
    </citation>
    <scope>NUCLEOTIDE SEQUENCE</scope>
</reference>
<dbReference type="AlphaFoldDB" id="I7GM42"/>
<accession>I7GM42</accession>
<sequence>MMEGKGGKGPSYMAAGKRACVEQLPFIKPSDLMRLIHCHENSRGKTCSHDSISSHRVPPMTRGDYGSHNSG</sequence>
<feature type="region of interest" description="Disordered" evidence="1">
    <location>
        <begin position="42"/>
        <end position="71"/>
    </location>
</feature>